<feature type="transmembrane region" description="Helical" evidence="8">
    <location>
        <begin position="303"/>
        <end position="321"/>
    </location>
</feature>
<feature type="transmembrane region" description="Helical" evidence="8">
    <location>
        <begin position="140"/>
        <end position="157"/>
    </location>
</feature>
<dbReference type="Pfam" id="PF09594">
    <property type="entry name" value="GT87"/>
    <property type="match status" value="1"/>
</dbReference>
<comment type="similarity">
    <text evidence="7">Belongs to the glycosyltransferase 87 family.</text>
</comment>
<dbReference type="GO" id="GO:0016758">
    <property type="term" value="F:hexosyltransferase activity"/>
    <property type="evidence" value="ECO:0007669"/>
    <property type="project" value="InterPro"/>
</dbReference>
<name>A0A2Z4Y1F1_SUMC1</name>
<proteinExistence type="inferred from homology"/>
<evidence type="ECO:0000256" key="4">
    <source>
        <dbReference type="ARBA" id="ARBA00022692"/>
    </source>
</evidence>
<feature type="transmembrane region" description="Helical" evidence="8">
    <location>
        <begin position="188"/>
        <end position="212"/>
    </location>
</feature>
<evidence type="ECO:0000256" key="3">
    <source>
        <dbReference type="ARBA" id="ARBA00022679"/>
    </source>
</evidence>
<evidence type="ECO:0000256" key="2">
    <source>
        <dbReference type="ARBA" id="ARBA00022475"/>
    </source>
</evidence>
<dbReference type="KEGG" id="schv:BRCON_0254"/>
<reference evidence="9 10" key="1">
    <citation type="submission" date="2018-05" db="EMBL/GenBank/DDBJ databases">
        <title>A metagenomic window into the 2 km-deep terrestrial subsurface aquifer revealed taxonomically and functionally diverse microbial community comprising novel uncultured bacterial lineages.</title>
        <authorList>
            <person name="Kadnikov V.V."/>
            <person name="Mardanov A.V."/>
            <person name="Beletsky A.V."/>
            <person name="Banks D."/>
            <person name="Pimenov N.V."/>
            <person name="Frank Y.A."/>
            <person name="Karnachuk O.V."/>
            <person name="Ravin N.V."/>
        </authorList>
    </citation>
    <scope>NUCLEOTIDE SEQUENCE [LARGE SCALE GENOMIC DNA]</scope>
    <source>
        <strain evidence="9">BY</strain>
    </source>
</reference>
<evidence type="ECO:0000313" key="10">
    <source>
        <dbReference type="Proteomes" id="UP000262583"/>
    </source>
</evidence>
<dbReference type="GO" id="GO:0005886">
    <property type="term" value="C:plasma membrane"/>
    <property type="evidence" value="ECO:0007669"/>
    <property type="project" value="UniProtKB-SubCell"/>
</dbReference>
<keyword evidence="4 8" id="KW-0812">Transmembrane</keyword>
<feature type="transmembrane region" description="Helical" evidence="8">
    <location>
        <begin position="419"/>
        <end position="440"/>
    </location>
</feature>
<sequence>MKLSHARLLVTRCLSHPLSLVVVLIIYVVRQVAIPLIHLHSNDFKHLYAGIHAIWRGEDPYTAPSLLRVAAECGLGDAALNPYVYLPFTGLVLGFLKFFSFHTAAHIWFFANHAMIFISGYLFARSLVETFPELRKPESLRAIVCMYLLTMAFSHPLTRNLTAGQLNCVLLLVYLLAFQALQARRENLGGALLGFGAMFKLSPAVFVLFFGLTRRRKALIAMVLSMVLLSLLSIATAGIRVHLDFFPVLRQMGYGRSTWQEYGATFWKDPWNQSLNSLWTHLVVAGNGVTVAWWGGTQSVANLLTWCSSALLLALYVWGGLRMARTEQLFRSQGSETAGGLSAREASFYQATVLLSLLLPSLMWDHYLVQTIFPFGWLLAHAWVHRRYAQLLILVVALVGTLVPWAYDAERFRTGWGVLLMSVMLYPVLLAYVIAVGEAASAAKTLQPRPS</sequence>
<dbReference type="Proteomes" id="UP000262583">
    <property type="component" value="Chromosome"/>
</dbReference>
<comment type="subcellular location">
    <subcellularLocation>
        <location evidence="1">Cell membrane</location>
        <topology evidence="1">Multi-pass membrane protein</topology>
    </subcellularLocation>
</comment>
<keyword evidence="5 8" id="KW-1133">Transmembrane helix</keyword>
<feature type="transmembrane region" description="Helical" evidence="8">
    <location>
        <begin position="164"/>
        <end position="182"/>
    </location>
</feature>
<evidence type="ECO:0000256" key="6">
    <source>
        <dbReference type="ARBA" id="ARBA00023136"/>
    </source>
</evidence>
<evidence type="ECO:0000256" key="7">
    <source>
        <dbReference type="ARBA" id="ARBA00024033"/>
    </source>
</evidence>
<keyword evidence="2" id="KW-1003">Cell membrane</keyword>
<feature type="transmembrane region" description="Helical" evidence="8">
    <location>
        <begin position="391"/>
        <end position="407"/>
    </location>
</feature>
<organism evidence="9 10">
    <name type="scientific">Sumerlaea chitinivorans</name>
    <dbReference type="NCBI Taxonomy" id="2250252"/>
    <lineage>
        <taxon>Bacteria</taxon>
        <taxon>Candidatus Sumerlaeota</taxon>
        <taxon>Candidatus Sumerlaeia</taxon>
        <taxon>Candidatus Sumerlaeales</taxon>
        <taxon>Candidatus Sumerlaeaceae</taxon>
        <taxon>Candidatus Sumerlaea</taxon>
    </lineage>
</organism>
<evidence type="ECO:0000256" key="5">
    <source>
        <dbReference type="ARBA" id="ARBA00022989"/>
    </source>
</evidence>
<evidence type="ECO:0000313" key="9">
    <source>
        <dbReference type="EMBL" id="AXA35031.1"/>
    </source>
</evidence>
<feature type="transmembrane region" description="Helical" evidence="8">
    <location>
        <begin position="20"/>
        <end position="39"/>
    </location>
</feature>
<evidence type="ECO:0000256" key="8">
    <source>
        <dbReference type="SAM" id="Phobius"/>
    </source>
</evidence>
<dbReference type="InterPro" id="IPR018584">
    <property type="entry name" value="GT87"/>
</dbReference>
<dbReference type="EMBL" id="CP030759">
    <property type="protein sequence ID" value="AXA35031.1"/>
    <property type="molecule type" value="Genomic_DNA"/>
</dbReference>
<keyword evidence="6 8" id="KW-0472">Membrane</keyword>
<protein>
    <submittedName>
        <fullName evidence="9">Putative conserved integral membrane protein</fullName>
    </submittedName>
</protein>
<gene>
    <name evidence="9" type="ORF">BRCON_0254</name>
</gene>
<feature type="transmembrane region" description="Helical" evidence="8">
    <location>
        <begin position="83"/>
        <end position="100"/>
    </location>
</feature>
<dbReference type="AlphaFoldDB" id="A0A2Z4Y1F1"/>
<feature type="transmembrane region" description="Helical" evidence="8">
    <location>
        <begin position="107"/>
        <end position="128"/>
    </location>
</feature>
<feature type="transmembrane region" description="Helical" evidence="8">
    <location>
        <begin position="219"/>
        <end position="239"/>
    </location>
</feature>
<keyword evidence="3" id="KW-0808">Transferase</keyword>
<accession>A0A2Z4Y1F1</accession>
<evidence type="ECO:0000256" key="1">
    <source>
        <dbReference type="ARBA" id="ARBA00004651"/>
    </source>
</evidence>